<sequence>MDIVIMIEKPYVRNGKLKWHQPDPMSISDFGFVPRVGDRIILHTFVHFSPAVEKFLDTSHSVVVNEVEIYWSRDKKRMGAVIWTKRPHVL</sequence>
<dbReference type="RefSeq" id="WP_248477722.1">
    <property type="nucleotide sequence ID" value="NZ_JALPRF010000002.1"/>
</dbReference>
<reference evidence="1 2" key="1">
    <citation type="submission" date="2022-04" db="EMBL/GenBank/DDBJ databases">
        <title>Spirosoma sp. strain RP8 genome sequencing and assembly.</title>
        <authorList>
            <person name="Jung Y."/>
        </authorList>
    </citation>
    <scope>NUCLEOTIDE SEQUENCE [LARGE SCALE GENOMIC DNA]</scope>
    <source>
        <strain evidence="1 2">RP8</strain>
    </source>
</reference>
<gene>
    <name evidence="1" type="ORF">M0L20_14830</name>
</gene>
<dbReference type="Proteomes" id="UP001202180">
    <property type="component" value="Unassembled WGS sequence"/>
</dbReference>
<proteinExistence type="predicted"/>
<comment type="caution">
    <text evidence="1">The sequence shown here is derived from an EMBL/GenBank/DDBJ whole genome shotgun (WGS) entry which is preliminary data.</text>
</comment>
<evidence type="ECO:0000313" key="2">
    <source>
        <dbReference type="Proteomes" id="UP001202180"/>
    </source>
</evidence>
<protein>
    <submittedName>
        <fullName evidence="1">Uncharacterized protein</fullName>
    </submittedName>
</protein>
<dbReference type="EMBL" id="JALPRF010000002">
    <property type="protein sequence ID" value="MCK8493142.1"/>
    <property type="molecule type" value="Genomic_DNA"/>
</dbReference>
<accession>A0ABT0HLT8</accession>
<evidence type="ECO:0000313" key="1">
    <source>
        <dbReference type="EMBL" id="MCK8493142.1"/>
    </source>
</evidence>
<organism evidence="1 2">
    <name type="scientific">Spirosoma liriopis</name>
    <dbReference type="NCBI Taxonomy" id="2937440"/>
    <lineage>
        <taxon>Bacteria</taxon>
        <taxon>Pseudomonadati</taxon>
        <taxon>Bacteroidota</taxon>
        <taxon>Cytophagia</taxon>
        <taxon>Cytophagales</taxon>
        <taxon>Cytophagaceae</taxon>
        <taxon>Spirosoma</taxon>
    </lineage>
</organism>
<name>A0ABT0HLT8_9BACT</name>
<keyword evidence="2" id="KW-1185">Reference proteome</keyword>